<evidence type="ECO:0000313" key="8">
    <source>
        <dbReference type="Proteomes" id="UP000179807"/>
    </source>
</evidence>
<keyword evidence="4" id="KW-0812">Transmembrane</keyword>
<dbReference type="PROSITE" id="PS51650">
    <property type="entry name" value="C2_DOCK"/>
    <property type="match status" value="1"/>
</dbReference>
<dbReference type="InterPro" id="IPR046769">
    <property type="entry name" value="DOCKER_Lobe_A"/>
</dbReference>
<dbReference type="InterPro" id="IPR035892">
    <property type="entry name" value="C2_domain_sf"/>
</dbReference>
<dbReference type="GO" id="GO:0005085">
    <property type="term" value="F:guanyl-nucleotide exchange factor activity"/>
    <property type="evidence" value="ECO:0007669"/>
    <property type="project" value="UniProtKB-KW"/>
</dbReference>
<feature type="domain" description="DOCKER" evidence="6">
    <location>
        <begin position="1248"/>
        <end position="1686"/>
    </location>
</feature>
<feature type="region of interest" description="Disordered" evidence="3">
    <location>
        <begin position="78"/>
        <end position="106"/>
    </location>
</feature>
<keyword evidence="1" id="KW-0344">Guanine-nucleotide releasing factor</keyword>
<feature type="compositionally biased region" description="Low complexity" evidence="3">
    <location>
        <begin position="89"/>
        <end position="103"/>
    </location>
</feature>
<evidence type="ECO:0000256" key="2">
    <source>
        <dbReference type="PROSITE-ProRule" id="PRU00983"/>
    </source>
</evidence>
<feature type="domain" description="C2 DOCK-type" evidence="5">
    <location>
        <begin position="388"/>
        <end position="555"/>
    </location>
</feature>
<proteinExistence type="inferred from homology"/>
<dbReference type="Pfam" id="PF20422">
    <property type="entry name" value="DHR-2_Lobe_B"/>
    <property type="match status" value="1"/>
</dbReference>
<evidence type="ECO:0000256" key="4">
    <source>
        <dbReference type="SAM" id="Phobius"/>
    </source>
</evidence>
<reference evidence="7" key="1">
    <citation type="submission" date="2016-10" db="EMBL/GenBank/DDBJ databases">
        <authorList>
            <person name="Benchimol M."/>
            <person name="Almeida L.G."/>
            <person name="Vasconcelos A.T."/>
            <person name="Perreira-Neves A."/>
            <person name="Rosa I.A."/>
            <person name="Tasca T."/>
            <person name="Bogo M.R."/>
            <person name="de Souza W."/>
        </authorList>
    </citation>
    <scope>NUCLEOTIDE SEQUENCE [LARGE SCALE GENOMIC DNA]</scope>
    <source>
        <strain evidence="7">K</strain>
    </source>
</reference>
<dbReference type="Pfam" id="PF06920">
    <property type="entry name" value="DHR-2_Lobe_A"/>
    <property type="match status" value="1"/>
</dbReference>
<evidence type="ECO:0000259" key="5">
    <source>
        <dbReference type="PROSITE" id="PS51650"/>
    </source>
</evidence>
<feature type="transmembrane region" description="Helical" evidence="4">
    <location>
        <begin position="833"/>
        <end position="853"/>
    </location>
</feature>
<dbReference type="EMBL" id="MLAK01001110">
    <property type="protein sequence ID" value="OHS97524.1"/>
    <property type="molecule type" value="Genomic_DNA"/>
</dbReference>
<feature type="compositionally biased region" description="Polar residues" evidence="3">
    <location>
        <begin position="667"/>
        <end position="681"/>
    </location>
</feature>
<dbReference type="VEuPathDB" id="TrichDB:TRFO_36245"/>
<dbReference type="InterPro" id="IPR027007">
    <property type="entry name" value="C2_DOCK-type_domain"/>
</dbReference>
<evidence type="ECO:0008006" key="9">
    <source>
        <dbReference type="Google" id="ProtNLM"/>
    </source>
</evidence>
<dbReference type="PANTHER" id="PTHR23317:SF76">
    <property type="entry name" value="LD20667P"/>
    <property type="match status" value="1"/>
</dbReference>
<dbReference type="InterPro" id="IPR043161">
    <property type="entry name" value="DOCK_C_lobe_A"/>
</dbReference>
<dbReference type="OrthoDB" id="47328at2759"/>
<protein>
    <recommendedName>
        <fullName evidence="9">Dedicator of cytokinesis family protein</fullName>
    </recommendedName>
</protein>
<dbReference type="Gene3D" id="1.25.40.410">
    <property type="match status" value="1"/>
</dbReference>
<organism evidence="7 8">
    <name type="scientific">Tritrichomonas foetus</name>
    <dbReference type="NCBI Taxonomy" id="1144522"/>
    <lineage>
        <taxon>Eukaryota</taxon>
        <taxon>Metamonada</taxon>
        <taxon>Parabasalia</taxon>
        <taxon>Tritrichomonadida</taxon>
        <taxon>Tritrichomonadidae</taxon>
        <taxon>Tritrichomonas</taxon>
    </lineage>
</organism>
<feature type="transmembrane region" description="Helical" evidence="4">
    <location>
        <begin position="865"/>
        <end position="886"/>
    </location>
</feature>
<gene>
    <name evidence="7" type="ORF">TRFO_36245</name>
</gene>
<dbReference type="PROSITE" id="PS51651">
    <property type="entry name" value="DOCKER"/>
    <property type="match status" value="1"/>
</dbReference>
<dbReference type="RefSeq" id="XP_068350661.1">
    <property type="nucleotide sequence ID" value="XM_068510708.1"/>
</dbReference>
<feature type="region of interest" description="Disordered" evidence="3">
    <location>
        <begin position="667"/>
        <end position="713"/>
    </location>
</feature>
<sequence>MNSLTDDYITENIDKARQQKQYPWLRPIVEIMDIPQNPFLSKDFVLPFSTPLNSPHCTNSPVDSINSMNIFNSTNSISDSLEESKGESTGENSCESSSASPSPHSEKNLALNLFNVPLKEMKVCYSNFSEDDKNRKKCNSKPKIPYKKKLTGTMEFSEMYSIDLIQKKRKKVVTMDYVTFKFEKLVVPFSLVEPIMFSVFIYHKKSKAIVSNTLNVIHPDFTDFFTDVNVKIDSLTTATFQVDRKVINTSSIIILLSHPFAVEKGSNVLKYYTSQQNQSSYGKSAAKFIKQCFSKKTSVFSTFAWTAIDFPVNKSNDYQSSSSIITFPNPYITEKPLYEADIEEIMNDANRRYKQIPFQITFKIEEKVTDNIIRPISVFRSYPVLSPIHQLVVHLIGLKTIRFAKHNILIAMSLKESHNGDVITAIRSKFKPKDRINKIFSRCMYHEKCPKFDDYFLIELPFPVPPESCLFFEIYHVHQKPTETKPLDLIGTAYLNLYDKGIFIQDDAHTISLSSDRSSRLTVRTILKSNFITNYKPFHRFKSLIASPNISLKALERVKEIPPKIIISNLLVLLDILMMLFENSNNFYFQPFLEIAEIGKQAMKIEKIEKYLILYFHYFAFRKSSNSQVKSHHQHSISGADNQSTNSLLSVIDIENDELYEGTLSTNDISQTSDNINQQTDSNKKHNHNRGSQKIQRCATINKRDNNYKSKRNSNNISISEDFEFLKHGSISKVSPEIVPRMPRLNSTNNLNKLSRKPIHIKIINCYINFLNENPDDGIDKMGSFIGFFFLMIIKSIVTSKDHDLSDRFEDFTIIWSKCAAKSQILEKAIFEYALFVGMLFDVGLSTAATIASKSFIENNQIDSILSFVKTAFTPCLFFYSVVYIYSFKECLFHVFEMSYEGDNSIKMQPLFSQLNHLFSFYEHDNKIILASKLITCLYHLNVKKLPSINDILPMIHFFNILLRYIDDESIKKIVITEGSAQPLLNYINYLLTKMNMNQRRKIPALAAKDDGTFLLQKHQVKLPSKPNLGSLRPKKLGTNSLKCFMTSPQSSQPQNGTNNNIDVIETQKSIFRFIASLYKYADLDVAKGIMQFAYHAIEANLTDDFIPQVYDLISSLIARYSPKSFGFTSPCIVQVIHSIFKASLLSNEKFYPRMANTIITLFDSDLQAYKNNNRALMICHRALSLMYYSQLTLGKFGNFMCQFKDANNSALSKFYKTFERLRKISVALAVPKITSQQKAELLLKRFYEFKYSPDAQCSVLDDLKKHQIENSFYIETMNILILEASIVYEFSVRLNKMPNYYDSKLQGTTDIKLTNVHSIGQMSLCSNELKSDMPILPTFCDSEHFSELGFVSLLYNIFEIAVSINYSFFAKAMLDYAWPMFDWRRLYGRMSCVFEDYTNFFTVTCDCSTNELKIPFFLVSFYGKIFDEDNGKSYIYNAQSKTTLEDQQNYLKHDFEMLLGEKKVIILNKDCDFYQSDTNKTIIDKTKLDPTKGYIQVTVVEPTTVEKNATQFQEFFFDTPFVEFSENSLGTIETQCNKRTIVKAAHPIPNLISRCFVIETQTVVFDPMMVSYHRMIENTKFLSEALSLKEAEKIQQLLIEIMIENPDQCLSKIADVFLGKPNNDDRKDTMKRCIRDLVYQLKLGTNFHSKWVTKNPDVLSLQIQFEQELSILIEKLRPFMSSASF</sequence>
<evidence type="ECO:0000256" key="3">
    <source>
        <dbReference type="SAM" id="MobiDB-lite"/>
    </source>
</evidence>
<accession>A0A1J4JJV3</accession>
<comment type="similarity">
    <text evidence="2">Belongs to the DOCK family.</text>
</comment>
<keyword evidence="4" id="KW-0472">Membrane</keyword>
<dbReference type="InterPro" id="IPR026791">
    <property type="entry name" value="DOCK"/>
</dbReference>
<evidence type="ECO:0000313" key="7">
    <source>
        <dbReference type="EMBL" id="OHS97524.1"/>
    </source>
</evidence>
<evidence type="ECO:0000256" key="1">
    <source>
        <dbReference type="ARBA" id="ARBA00022658"/>
    </source>
</evidence>
<dbReference type="InterPro" id="IPR027357">
    <property type="entry name" value="DOCKER_dom"/>
</dbReference>
<dbReference type="GO" id="GO:0007264">
    <property type="term" value="P:small GTPase-mediated signal transduction"/>
    <property type="evidence" value="ECO:0007669"/>
    <property type="project" value="InterPro"/>
</dbReference>
<name>A0A1J4JJV3_9EUKA</name>
<keyword evidence="8" id="KW-1185">Reference proteome</keyword>
<dbReference type="GeneID" id="94845412"/>
<dbReference type="Gene3D" id="2.60.40.150">
    <property type="entry name" value="C2 domain"/>
    <property type="match status" value="1"/>
</dbReference>
<dbReference type="Pfam" id="PF14429">
    <property type="entry name" value="DOCK-C2"/>
    <property type="match status" value="1"/>
</dbReference>
<keyword evidence="4" id="KW-1133">Transmembrane helix</keyword>
<comment type="caution">
    <text evidence="7">The sequence shown here is derived from an EMBL/GenBank/DDBJ whole genome shotgun (WGS) entry which is preliminary data.</text>
</comment>
<dbReference type="PANTHER" id="PTHR23317">
    <property type="entry name" value="DEDICATOR OF CYTOKINESIS DOCK"/>
    <property type="match status" value="1"/>
</dbReference>
<dbReference type="InterPro" id="IPR046770">
    <property type="entry name" value="DOCKER_Lobe_B"/>
</dbReference>
<dbReference type="Proteomes" id="UP000179807">
    <property type="component" value="Unassembled WGS sequence"/>
</dbReference>
<evidence type="ECO:0000259" key="6">
    <source>
        <dbReference type="PROSITE" id="PS51651"/>
    </source>
</evidence>